<dbReference type="InterPro" id="IPR057678">
    <property type="entry name" value="DUF7918"/>
</dbReference>
<reference evidence="3 4" key="1">
    <citation type="submission" date="2024-01" db="EMBL/GenBank/DDBJ databases">
        <title>Comparative genomics of Cryptococcus and Kwoniella reveals pathogenesis evolution and contrasting modes of karyotype evolution via chromosome fusion or intercentromeric recombination.</title>
        <authorList>
            <person name="Coelho M.A."/>
            <person name="David-Palma M."/>
            <person name="Shea T."/>
            <person name="Bowers K."/>
            <person name="McGinley-Smith S."/>
            <person name="Mohammad A.W."/>
            <person name="Gnirke A."/>
            <person name="Yurkov A.M."/>
            <person name="Nowrousian M."/>
            <person name="Sun S."/>
            <person name="Cuomo C.A."/>
            <person name="Heitman J."/>
        </authorList>
    </citation>
    <scope>NUCLEOTIDE SEQUENCE [LARGE SCALE GENOMIC DNA]</scope>
    <source>
        <strain evidence="3 4">CBS 6074</strain>
    </source>
</reference>
<dbReference type="GeneID" id="91093484"/>
<dbReference type="AlphaFoldDB" id="A0AAX4JTU7"/>
<evidence type="ECO:0000313" key="3">
    <source>
        <dbReference type="EMBL" id="WWC87913.1"/>
    </source>
</evidence>
<proteinExistence type="predicted"/>
<sequence length="259" mass="30152">MLTRNGLLEAWIEEKESKIRLNEYQVEHIPGNQIDPPTTICFLEITNEPFTINLEKSERLFIGSDLRAICEIDKRDIGFSIWKADLYQISWKSIWERDERNRLYKSSLKFDVVPTTTDPRKVDISTDDLESIGTISITITPGTTKRCRSPREVETFDKVKGKAMENRGTSDRVKSEEWQPPFYDFKPSGNGRPYHRFIFNYRSRPVLKFFEIIKSNKNSLSSTSSRRFMPSKIKKEILSTPSRGKRSDISDFKDTSFAT</sequence>
<accession>A0AAX4JTU7</accession>
<evidence type="ECO:0000256" key="1">
    <source>
        <dbReference type="SAM" id="MobiDB-lite"/>
    </source>
</evidence>
<organism evidence="3 4">
    <name type="scientific">Kwoniella dendrophila CBS 6074</name>
    <dbReference type="NCBI Taxonomy" id="1295534"/>
    <lineage>
        <taxon>Eukaryota</taxon>
        <taxon>Fungi</taxon>
        <taxon>Dikarya</taxon>
        <taxon>Basidiomycota</taxon>
        <taxon>Agaricomycotina</taxon>
        <taxon>Tremellomycetes</taxon>
        <taxon>Tremellales</taxon>
        <taxon>Cryptococcaceae</taxon>
        <taxon>Kwoniella</taxon>
    </lineage>
</organism>
<feature type="domain" description="DUF7918" evidence="2">
    <location>
        <begin position="20"/>
        <end position="214"/>
    </location>
</feature>
<feature type="region of interest" description="Disordered" evidence="1">
    <location>
        <begin position="236"/>
        <end position="259"/>
    </location>
</feature>
<dbReference type="EMBL" id="CP144100">
    <property type="protein sequence ID" value="WWC87913.1"/>
    <property type="molecule type" value="Genomic_DNA"/>
</dbReference>
<protein>
    <recommendedName>
        <fullName evidence="2">DUF7918 domain-containing protein</fullName>
    </recommendedName>
</protein>
<dbReference type="Proteomes" id="UP001355207">
    <property type="component" value="Chromosome 3"/>
</dbReference>
<evidence type="ECO:0000313" key="4">
    <source>
        <dbReference type="Proteomes" id="UP001355207"/>
    </source>
</evidence>
<dbReference type="Pfam" id="PF25534">
    <property type="entry name" value="DUF7918"/>
    <property type="match status" value="1"/>
</dbReference>
<keyword evidence="4" id="KW-1185">Reference proteome</keyword>
<gene>
    <name evidence="3" type="ORF">L201_002813</name>
</gene>
<feature type="compositionally biased region" description="Basic and acidic residues" evidence="1">
    <location>
        <begin position="245"/>
        <end position="259"/>
    </location>
</feature>
<name>A0AAX4JTU7_9TREE</name>
<evidence type="ECO:0000259" key="2">
    <source>
        <dbReference type="Pfam" id="PF25534"/>
    </source>
</evidence>
<dbReference type="RefSeq" id="XP_066074676.1">
    <property type="nucleotide sequence ID" value="XM_066218579.1"/>
</dbReference>